<feature type="non-terminal residue" evidence="1">
    <location>
        <position position="199"/>
    </location>
</feature>
<gene>
    <name evidence="1" type="ORF">RPERSI_LOCUS5943</name>
</gene>
<dbReference type="EMBL" id="CAJVQC010009192">
    <property type="protein sequence ID" value="CAG8601624.1"/>
    <property type="molecule type" value="Genomic_DNA"/>
</dbReference>
<comment type="caution">
    <text evidence="1">The sequence shown here is derived from an EMBL/GenBank/DDBJ whole genome shotgun (WGS) entry which is preliminary data.</text>
</comment>
<evidence type="ECO:0000313" key="2">
    <source>
        <dbReference type="Proteomes" id="UP000789920"/>
    </source>
</evidence>
<accession>A0ACA9MVQ6</accession>
<sequence length="199" mass="23754">MKFEDSEITLLTEQIQQITVVAEHEGAQKEIDQFKKQIIKEDKTKKKEKGKAKKAETADDKKTYLYKTISALTETKDAILWKNRDLVKDIEEDYRYTTNAVLNLDKKNFEAMQEQIEQYKSELLREYQAKYRELLGVSLKNLDKIYDIKDKKELMFQKQQKARRQGLKLPEILLPKYPYHEEYRPTVNEPQETEQKQIT</sequence>
<proteinExistence type="predicted"/>
<protein>
    <submittedName>
        <fullName evidence="1">10674_t:CDS:1</fullName>
    </submittedName>
</protein>
<organism evidence="1 2">
    <name type="scientific">Racocetra persica</name>
    <dbReference type="NCBI Taxonomy" id="160502"/>
    <lineage>
        <taxon>Eukaryota</taxon>
        <taxon>Fungi</taxon>
        <taxon>Fungi incertae sedis</taxon>
        <taxon>Mucoromycota</taxon>
        <taxon>Glomeromycotina</taxon>
        <taxon>Glomeromycetes</taxon>
        <taxon>Diversisporales</taxon>
        <taxon>Gigasporaceae</taxon>
        <taxon>Racocetra</taxon>
    </lineage>
</organism>
<evidence type="ECO:0000313" key="1">
    <source>
        <dbReference type="EMBL" id="CAG8601624.1"/>
    </source>
</evidence>
<name>A0ACA9MVQ6_9GLOM</name>
<reference evidence="1" key="1">
    <citation type="submission" date="2021-06" db="EMBL/GenBank/DDBJ databases">
        <authorList>
            <person name="Kallberg Y."/>
            <person name="Tangrot J."/>
            <person name="Rosling A."/>
        </authorList>
    </citation>
    <scope>NUCLEOTIDE SEQUENCE</scope>
    <source>
        <strain evidence="1">MA461A</strain>
    </source>
</reference>
<keyword evidence="2" id="KW-1185">Reference proteome</keyword>
<dbReference type="Proteomes" id="UP000789920">
    <property type="component" value="Unassembled WGS sequence"/>
</dbReference>